<proteinExistence type="inferred from homology"/>
<evidence type="ECO:0000256" key="2">
    <source>
        <dbReference type="ARBA" id="ARBA00008361"/>
    </source>
</evidence>
<name>A0A0D9V923_9ORYZ</name>
<reference evidence="8" key="2">
    <citation type="submission" date="2013-12" db="EMBL/GenBank/DDBJ databases">
        <authorList>
            <person name="Yu Y."/>
            <person name="Lee S."/>
            <person name="de Baynast K."/>
            <person name="Wissotski M."/>
            <person name="Liu L."/>
            <person name="Talag J."/>
            <person name="Goicoechea J."/>
            <person name="Angelova A."/>
            <person name="Jetty R."/>
            <person name="Kudrna D."/>
            <person name="Golser W."/>
            <person name="Rivera L."/>
            <person name="Zhang J."/>
            <person name="Wing R."/>
        </authorList>
    </citation>
    <scope>NUCLEOTIDE SEQUENCE</scope>
</reference>
<dbReference type="GO" id="GO:0005802">
    <property type="term" value="C:trans-Golgi network"/>
    <property type="evidence" value="ECO:0007669"/>
    <property type="project" value="TreeGrafter"/>
</dbReference>
<dbReference type="SUPFAM" id="SSF53335">
    <property type="entry name" value="S-adenosyl-L-methionine-dependent methyltransferases"/>
    <property type="match status" value="2"/>
</dbReference>
<keyword evidence="3 6" id="KW-0489">Methyltransferase</keyword>
<dbReference type="Proteomes" id="UP000032180">
    <property type="component" value="Chromosome 1"/>
</dbReference>
<evidence type="ECO:0000256" key="4">
    <source>
        <dbReference type="ARBA" id="ARBA00022968"/>
    </source>
</evidence>
<comment type="similarity">
    <text evidence="2 6">Belongs to the methyltransferase superfamily.</text>
</comment>
<evidence type="ECO:0000256" key="5">
    <source>
        <dbReference type="ARBA" id="ARBA00037847"/>
    </source>
</evidence>
<accession>A0A0D9V923</accession>
<evidence type="ECO:0000256" key="3">
    <source>
        <dbReference type="ARBA" id="ARBA00022603"/>
    </source>
</evidence>
<dbReference type="PANTHER" id="PTHR10108">
    <property type="entry name" value="SAM-DEPENDENT METHYLTRANSFERASE"/>
    <property type="match status" value="1"/>
</dbReference>
<keyword evidence="4 6" id="KW-0812">Transmembrane</keyword>
<dbReference type="STRING" id="77586.A0A0D9V923"/>
<dbReference type="GO" id="GO:0032259">
    <property type="term" value="P:methylation"/>
    <property type="evidence" value="ECO:0007669"/>
    <property type="project" value="UniProtKB-KW"/>
</dbReference>
<protein>
    <recommendedName>
        <fullName evidence="6">Methyltransferase</fullName>
        <ecNumber evidence="6">2.1.1.-</ecNumber>
    </recommendedName>
</protein>
<dbReference type="GO" id="GO:0005768">
    <property type="term" value="C:endosome"/>
    <property type="evidence" value="ECO:0007669"/>
    <property type="project" value="TreeGrafter"/>
</dbReference>
<dbReference type="GO" id="GO:0016020">
    <property type="term" value="C:membrane"/>
    <property type="evidence" value="ECO:0007669"/>
    <property type="project" value="UniProtKB-SubCell"/>
</dbReference>
<organism evidence="7 8">
    <name type="scientific">Leersia perrieri</name>
    <dbReference type="NCBI Taxonomy" id="77586"/>
    <lineage>
        <taxon>Eukaryota</taxon>
        <taxon>Viridiplantae</taxon>
        <taxon>Streptophyta</taxon>
        <taxon>Embryophyta</taxon>
        <taxon>Tracheophyta</taxon>
        <taxon>Spermatophyta</taxon>
        <taxon>Magnoliopsida</taxon>
        <taxon>Liliopsida</taxon>
        <taxon>Poales</taxon>
        <taxon>Poaceae</taxon>
        <taxon>BOP clade</taxon>
        <taxon>Oryzoideae</taxon>
        <taxon>Oryzeae</taxon>
        <taxon>Oryzinae</taxon>
        <taxon>Leersia</taxon>
    </lineage>
</organism>
<dbReference type="eggNOG" id="ENOG502QPN0">
    <property type="taxonomic scope" value="Eukaryota"/>
</dbReference>
<evidence type="ECO:0000256" key="1">
    <source>
        <dbReference type="ARBA" id="ARBA00004606"/>
    </source>
</evidence>
<keyword evidence="4 6" id="KW-0735">Signal-anchor</keyword>
<evidence type="ECO:0000313" key="8">
    <source>
        <dbReference type="Proteomes" id="UP000032180"/>
    </source>
</evidence>
<sequence length="360" mass="40283">MAWPLRRDRAWYANVELPPPASAKLGDPLDPARGRGEWLVFPKGVGNYVEQLAGMVPLRGGEVRTALDVGCGVASFGDYLLNYGILTMSIDRRDRHKAQLISDELYMLEIDRLLRPGGYWVLSTPPISWKTPYVNTSMCLTQLPRVELVGDIAGGAVEKWPQRLTAVPPRITNGGMKGMPIQTYKLDSLNWEKRVDFYRTYLKDLSSGSYRNVMDMNAGFGGFAAAISEYPVWVMNVVPANLTNNTLGIIYERGLIGTYMDWCESFSTYPRTYDVIHANGVFSLYMDTCGIPYILLEMDRILRPGGAAIIRDTPDVVHKVKDAADRLHWHSQIVDTENGALDPEKLLIVDNSLPFPDHPA</sequence>
<dbReference type="GO" id="GO:0008168">
    <property type="term" value="F:methyltransferase activity"/>
    <property type="evidence" value="ECO:0007669"/>
    <property type="project" value="UniProtKB-UniRule"/>
</dbReference>
<dbReference type="Gramene" id="LPERR01G35110.1">
    <property type="protein sequence ID" value="LPERR01G35110.1"/>
    <property type="gene ID" value="LPERR01G35110"/>
</dbReference>
<dbReference type="HOGENOM" id="CLU_010485_2_0_1"/>
<evidence type="ECO:0000256" key="6">
    <source>
        <dbReference type="RuleBase" id="RU366043"/>
    </source>
</evidence>
<keyword evidence="8" id="KW-1185">Reference proteome</keyword>
<dbReference type="PANTHER" id="PTHR10108:SF968">
    <property type="entry name" value="METHYLTRANSFERASE PMT19-RELATED"/>
    <property type="match status" value="1"/>
</dbReference>
<dbReference type="InterPro" id="IPR029063">
    <property type="entry name" value="SAM-dependent_MTases_sf"/>
</dbReference>
<evidence type="ECO:0000313" key="7">
    <source>
        <dbReference type="EnsemblPlants" id="LPERR01G35110.1"/>
    </source>
</evidence>
<dbReference type="EC" id="2.1.1.-" evidence="6"/>
<dbReference type="EnsemblPlants" id="LPERR01G35110.1">
    <property type="protein sequence ID" value="LPERR01G35110.1"/>
    <property type="gene ID" value="LPERR01G35110"/>
</dbReference>
<dbReference type="InterPro" id="IPR004159">
    <property type="entry name" value="Put_SAM_MeTrfase"/>
</dbReference>
<comment type="subcellular location">
    <subcellularLocation>
        <location evidence="5">Endomembrane system</location>
        <topology evidence="5">Single-pass membrane protein</topology>
    </subcellularLocation>
    <subcellularLocation>
        <location evidence="1 6">Membrane</location>
        <topology evidence="1 6">Single-pass type II membrane protein</topology>
    </subcellularLocation>
</comment>
<keyword evidence="6" id="KW-0325">Glycoprotein</keyword>
<reference evidence="7 8" key="1">
    <citation type="submission" date="2012-08" db="EMBL/GenBank/DDBJ databases">
        <title>Oryza genome evolution.</title>
        <authorList>
            <person name="Wing R.A."/>
        </authorList>
    </citation>
    <scope>NUCLEOTIDE SEQUENCE</scope>
</reference>
<dbReference type="AlphaFoldDB" id="A0A0D9V923"/>
<keyword evidence="6" id="KW-0808">Transferase</keyword>
<dbReference type="Pfam" id="PF03141">
    <property type="entry name" value="Methyltransf_29"/>
    <property type="match status" value="3"/>
</dbReference>
<reference evidence="7" key="3">
    <citation type="submission" date="2015-04" db="UniProtKB">
        <authorList>
            <consortium name="EnsemblPlants"/>
        </authorList>
    </citation>
    <scope>IDENTIFICATION</scope>
</reference>
<dbReference type="Gene3D" id="3.40.50.150">
    <property type="entry name" value="Vaccinia Virus protein VP39"/>
    <property type="match status" value="1"/>
</dbReference>